<evidence type="ECO:0000313" key="1">
    <source>
        <dbReference type="EMBL" id="KAJ8895356.1"/>
    </source>
</evidence>
<reference evidence="1 2" key="1">
    <citation type="submission" date="2023-02" db="EMBL/GenBank/DDBJ databases">
        <title>LHISI_Scaffold_Assembly.</title>
        <authorList>
            <person name="Stuart O.P."/>
            <person name="Cleave R."/>
            <person name="Magrath M.J.L."/>
            <person name="Mikheyev A.S."/>
        </authorList>
    </citation>
    <scope>NUCLEOTIDE SEQUENCE [LARGE SCALE GENOMIC DNA]</scope>
    <source>
        <strain evidence="1">Daus_M_001</strain>
        <tissue evidence="1">Leg muscle</tissue>
    </source>
</reference>
<proteinExistence type="predicted"/>
<accession>A0ABQ9IG81</accession>
<evidence type="ECO:0000313" key="2">
    <source>
        <dbReference type="Proteomes" id="UP001159363"/>
    </source>
</evidence>
<organism evidence="1 2">
    <name type="scientific">Dryococelus australis</name>
    <dbReference type="NCBI Taxonomy" id="614101"/>
    <lineage>
        <taxon>Eukaryota</taxon>
        <taxon>Metazoa</taxon>
        <taxon>Ecdysozoa</taxon>
        <taxon>Arthropoda</taxon>
        <taxon>Hexapoda</taxon>
        <taxon>Insecta</taxon>
        <taxon>Pterygota</taxon>
        <taxon>Neoptera</taxon>
        <taxon>Polyneoptera</taxon>
        <taxon>Phasmatodea</taxon>
        <taxon>Verophasmatodea</taxon>
        <taxon>Anareolatae</taxon>
        <taxon>Phasmatidae</taxon>
        <taxon>Eurycanthinae</taxon>
        <taxon>Dryococelus</taxon>
    </lineage>
</organism>
<comment type="caution">
    <text evidence="1">The sequence shown here is derived from an EMBL/GenBank/DDBJ whole genome shotgun (WGS) entry which is preliminary data.</text>
</comment>
<protein>
    <submittedName>
        <fullName evidence="1">Uncharacterized protein</fullName>
    </submittedName>
</protein>
<gene>
    <name evidence="1" type="ORF">PR048_000688</name>
</gene>
<dbReference type="Proteomes" id="UP001159363">
    <property type="component" value="Chromosome 1"/>
</dbReference>
<dbReference type="EMBL" id="JARBHB010000001">
    <property type="protein sequence ID" value="KAJ8895356.1"/>
    <property type="molecule type" value="Genomic_DNA"/>
</dbReference>
<sequence>MCWLDFSPLPRRTGFGFPSHVGIVPDNATGRLGKIFPGGWKPGSRRRLGRSRDVAASFRSCVLVACVISPAASAVTNILPRRVKTWEDPSLTRPVTLLCGRHASASATSHSYMQCDENTARRFNLALSGDGALEERSSVVLIAPMLLGIIGFLNNNGHTPLQTLGCSLRKPTSYSPFGIPRPTLVSSTLKLLEYSRAGEGNFVAAEKAIPLSQGKSKIKFPPSVGGYAERTSNPPAAAVAERLDCSPPTTGNWVQSPGGSLLNFSTRESCRAICRWAAGFLRDLPFPPPCHYGAAPFSPHFILFGSYDLVIKSRPNLSTQFSLSIRPGLEYVFGSSVRDKRMSVIFGYLSERLGGVEISLCFDLVVGNISCSDAQLDRRNKAEDSQTVDIGKRSKHPLPKNVRDWSPEIMLLVHTVFNTSWRTLAQSSPSTVTADNQCTVGIGICAHKTVKSSLQVIEPANFSGLPRVKLFEYEAAPEFKGGENGISPRKPTGQRNRSARFPRAKLEVTPPGIEPGLPWARRYTTADSDKSVIVLCLHKFCVEELRGAELEIASTKYNPGPRSRPVPIDSVSTYSGEGEVGLRLRRWVDELAPAAALRTKHYCPSITPTFLVSSFHSPSLEAAMKERQYVSLPEDKLRCRVFHLRNDLCMFTCGNNTLQAISKCAFKHQLLGWVYDSTLNVDLGGGAGGWGELEGRSGHVPGKRRRRHTGTLLSQSVLARVWKEVEARPVAVQRASHEGGGVLFQVPAASARLRRHRHHPHHGVGRAGQPAHHRRAAALPAGAQRRRGLHHQVHAAQRKHCTPVQRLARRSERASAACVNVVLIGTALPFLKRAKNVQVGGALKQDLQQPVASIRHTFVRLPAEQFTTKLRTSVGKSIAAN</sequence>
<name>A0ABQ9IG81_9NEOP</name>
<keyword evidence="2" id="KW-1185">Reference proteome</keyword>